<dbReference type="InterPro" id="IPR013103">
    <property type="entry name" value="RVT_2"/>
</dbReference>
<feature type="domain" description="Reverse transcriptase Ty1/copia-type" evidence="1">
    <location>
        <begin position="221"/>
        <end position="268"/>
    </location>
</feature>
<organism evidence="2">
    <name type="scientific">Tanacetum cinerariifolium</name>
    <name type="common">Dalmatian daisy</name>
    <name type="synonym">Chrysanthemum cinerariifolium</name>
    <dbReference type="NCBI Taxonomy" id="118510"/>
    <lineage>
        <taxon>Eukaryota</taxon>
        <taxon>Viridiplantae</taxon>
        <taxon>Streptophyta</taxon>
        <taxon>Embryophyta</taxon>
        <taxon>Tracheophyta</taxon>
        <taxon>Spermatophyta</taxon>
        <taxon>Magnoliopsida</taxon>
        <taxon>eudicotyledons</taxon>
        <taxon>Gunneridae</taxon>
        <taxon>Pentapetalae</taxon>
        <taxon>asterids</taxon>
        <taxon>campanulids</taxon>
        <taxon>Asterales</taxon>
        <taxon>Asteraceae</taxon>
        <taxon>Asteroideae</taxon>
        <taxon>Anthemideae</taxon>
        <taxon>Anthemidinae</taxon>
        <taxon>Tanacetum</taxon>
    </lineage>
</organism>
<evidence type="ECO:0000313" key="2">
    <source>
        <dbReference type="EMBL" id="GEU87161.1"/>
    </source>
</evidence>
<sequence length="424" mass="46990">MQHVNTEILKENQNLINELKELTSITETWINSSNKINQCISEQILTQKKKILGIDQLTEDTSSSGPKDLVFVKSLTYNLNMSITSSNKPMLSEITIPNHDIGKVLLVESQRNTTNLSVAVTDSSATNYDSTDESSVCSTPLHPLEKLAGVKPVSGPKTIKSILKSNSTFKPKALKDVTLKEPSSTPAKDNRKGTSASKLIHLLLGESLKANKARANKTVSSNVQRSKTPTKRLNKSLYGLKQASKAWYETLSTNLTKHKFVRGPNLNGKAVNETQCRDIKQILRNPTLLLLREFSGYNMDIKCTSGACVVLSPSLELITNPPPTSNHPVLPAALRAQAVQELHELQRISAFVDSRLESIERFLNNFANQPNETNMNNIEFDDESVDTPLISPFPHSDNDSNNGEVLNELIEYENIGMLRREKGN</sequence>
<name>A0A6L2NLK4_TANCI</name>
<comment type="caution">
    <text evidence="2">The sequence shown here is derived from an EMBL/GenBank/DDBJ whole genome shotgun (WGS) entry which is preliminary data.</text>
</comment>
<reference evidence="2" key="1">
    <citation type="journal article" date="2019" name="Sci. Rep.">
        <title>Draft genome of Tanacetum cinerariifolium, the natural source of mosquito coil.</title>
        <authorList>
            <person name="Yamashiro T."/>
            <person name="Shiraishi A."/>
            <person name="Satake H."/>
            <person name="Nakayama K."/>
        </authorList>
    </citation>
    <scope>NUCLEOTIDE SEQUENCE</scope>
</reference>
<dbReference type="Pfam" id="PF07727">
    <property type="entry name" value="RVT_2"/>
    <property type="match status" value="1"/>
</dbReference>
<evidence type="ECO:0000259" key="1">
    <source>
        <dbReference type="Pfam" id="PF07727"/>
    </source>
</evidence>
<gene>
    <name evidence="2" type="ORF">Tci_059139</name>
</gene>
<dbReference type="EMBL" id="BKCJ010009479">
    <property type="protein sequence ID" value="GEU87161.1"/>
    <property type="molecule type" value="Genomic_DNA"/>
</dbReference>
<accession>A0A6L2NLK4</accession>
<protein>
    <recommendedName>
        <fullName evidence="1">Reverse transcriptase Ty1/copia-type domain-containing protein</fullName>
    </recommendedName>
</protein>
<proteinExistence type="predicted"/>
<dbReference type="AlphaFoldDB" id="A0A6L2NLK4"/>